<reference evidence="11" key="1">
    <citation type="submission" date="2020-09" db="EMBL/GenBank/DDBJ databases">
        <title>Genome-Enabled Discovery of Anthraquinone Biosynthesis in Senna tora.</title>
        <authorList>
            <person name="Kang S.-H."/>
            <person name="Pandey R.P."/>
            <person name="Lee C.-M."/>
            <person name="Sim J.-S."/>
            <person name="Jeong J.-T."/>
            <person name="Choi B.-S."/>
            <person name="Jung M."/>
            <person name="Ginzburg D."/>
            <person name="Zhao K."/>
            <person name="Won S.Y."/>
            <person name="Oh T.-J."/>
            <person name="Yu Y."/>
            <person name="Kim N.-H."/>
            <person name="Lee O.R."/>
            <person name="Lee T.-H."/>
            <person name="Bashyal P."/>
            <person name="Kim T.-S."/>
            <person name="Lee W.-H."/>
            <person name="Kawkins C."/>
            <person name="Kim C.-K."/>
            <person name="Kim J.S."/>
            <person name="Ahn B.O."/>
            <person name="Rhee S.Y."/>
            <person name="Sohng J.K."/>
        </authorList>
    </citation>
    <scope>NUCLEOTIDE SEQUENCE</scope>
    <source>
        <tissue evidence="11">Leaf</tissue>
    </source>
</reference>
<keyword evidence="2" id="KW-0597">Phosphoprotein</keyword>
<keyword evidence="3" id="KW-0902">Two-component regulatory system</keyword>
<dbReference type="OrthoDB" id="1427694at2759"/>
<evidence type="ECO:0000256" key="4">
    <source>
        <dbReference type="ARBA" id="ARBA00023015"/>
    </source>
</evidence>
<evidence type="ECO:0000256" key="6">
    <source>
        <dbReference type="ARBA" id="ARBA00023163"/>
    </source>
</evidence>
<proteinExistence type="predicted"/>
<dbReference type="CDD" id="cd17584">
    <property type="entry name" value="REC_typeB_ARR-like"/>
    <property type="match status" value="1"/>
</dbReference>
<dbReference type="Pfam" id="PF00072">
    <property type="entry name" value="Response_reg"/>
    <property type="match status" value="1"/>
</dbReference>
<dbReference type="GO" id="GO:0005634">
    <property type="term" value="C:nucleus"/>
    <property type="evidence" value="ECO:0007669"/>
    <property type="project" value="UniProtKB-SubCell"/>
</dbReference>
<comment type="subcellular location">
    <subcellularLocation>
        <location evidence="1">Nucleus</location>
    </subcellularLocation>
</comment>
<dbReference type="Gene3D" id="1.10.10.60">
    <property type="entry name" value="Homeodomain-like"/>
    <property type="match status" value="1"/>
</dbReference>
<name>A0A834W9F4_9FABA</name>
<dbReference type="PROSITE" id="PS50110">
    <property type="entry name" value="RESPONSE_REGULATORY"/>
    <property type="match status" value="1"/>
</dbReference>
<accession>A0A834W9F4</accession>
<dbReference type="NCBIfam" id="TIGR01557">
    <property type="entry name" value="myb_SHAQKYF"/>
    <property type="match status" value="1"/>
</dbReference>
<dbReference type="InterPro" id="IPR009057">
    <property type="entry name" value="Homeodomain-like_sf"/>
</dbReference>
<protein>
    <submittedName>
        <fullName evidence="11">Two-component response regulator ORR26-like</fullName>
    </submittedName>
</protein>
<dbReference type="SUPFAM" id="SSF52172">
    <property type="entry name" value="CheY-like"/>
    <property type="match status" value="1"/>
</dbReference>
<keyword evidence="12" id="KW-1185">Reference proteome</keyword>
<keyword evidence="4" id="KW-0805">Transcription regulation</keyword>
<keyword evidence="5" id="KW-0010">Activator</keyword>
<dbReference type="InterPro" id="IPR001789">
    <property type="entry name" value="Sig_transdc_resp-reg_receiver"/>
</dbReference>
<dbReference type="SUPFAM" id="SSF46689">
    <property type="entry name" value="Homeodomain-like"/>
    <property type="match status" value="1"/>
</dbReference>
<dbReference type="EMBL" id="JAAIUW010000011">
    <property type="protein sequence ID" value="KAF7808834.1"/>
    <property type="molecule type" value="Genomic_DNA"/>
</dbReference>
<dbReference type="InterPro" id="IPR045279">
    <property type="entry name" value="ARR-like"/>
</dbReference>
<gene>
    <name evidence="11" type="ORF">G2W53_035577</name>
</gene>
<feature type="domain" description="HTH myb-type" evidence="10">
    <location>
        <begin position="191"/>
        <end position="251"/>
    </location>
</feature>
<dbReference type="Gene3D" id="3.40.50.2300">
    <property type="match status" value="1"/>
</dbReference>
<dbReference type="InterPro" id="IPR017930">
    <property type="entry name" value="Myb_dom"/>
</dbReference>
<dbReference type="InterPro" id="IPR001005">
    <property type="entry name" value="SANT/Myb"/>
</dbReference>
<evidence type="ECO:0000313" key="12">
    <source>
        <dbReference type="Proteomes" id="UP000634136"/>
    </source>
</evidence>
<dbReference type="Pfam" id="PF00249">
    <property type="entry name" value="Myb_DNA-binding"/>
    <property type="match status" value="1"/>
</dbReference>
<dbReference type="InterPro" id="IPR011006">
    <property type="entry name" value="CheY-like_superfamily"/>
</dbReference>
<evidence type="ECO:0000256" key="3">
    <source>
        <dbReference type="ARBA" id="ARBA00023012"/>
    </source>
</evidence>
<dbReference type="InterPro" id="IPR006447">
    <property type="entry name" value="Myb_dom_plants"/>
</dbReference>
<dbReference type="PANTHER" id="PTHR43874:SF87">
    <property type="entry name" value="HTH MYB-TYPE DOMAIN-CONTAINING PROTEIN"/>
    <property type="match status" value="1"/>
</dbReference>
<keyword evidence="7" id="KW-0539">Nucleus</keyword>
<dbReference type="GO" id="GO:0003677">
    <property type="term" value="F:DNA binding"/>
    <property type="evidence" value="ECO:0007669"/>
    <property type="project" value="InterPro"/>
</dbReference>
<comment type="caution">
    <text evidence="11">The sequence shown here is derived from an EMBL/GenBank/DDBJ whole genome shotgun (WGS) entry which is preliminary data.</text>
</comment>
<organism evidence="11 12">
    <name type="scientific">Senna tora</name>
    <dbReference type="NCBI Taxonomy" id="362788"/>
    <lineage>
        <taxon>Eukaryota</taxon>
        <taxon>Viridiplantae</taxon>
        <taxon>Streptophyta</taxon>
        <taxon>Embryophyta</taxon>
        <taxon>Tracheophyta</taxon>
        <taxon>Spermatophyta</taxon>
        <taxon>Magnoliopsida</taxon>
        <taxon>eudicotyledons</taxon>
        <taxon>Gunneridae</taxon>
        <taxon>Pentapetalae</taxon>
        <taxon>rosids</taxon>
        <taxon>fabids</taxon>
        <taxon>Fabales</taxon>
        <taxon>Fabaceae</taxon>
        <taxon>Caesalpinioideae</taxon>
        <taxon>Cassia clade</taxon>
        <taxon>Senna</taxon>
    </lineage>
</organism>
<dbReference type="Proteomes" id="UP000634136">
    <property type="component" value="Unassembled WGS sequence"/>
</dbReference>
<evidence type="ECO:0000259" key="10">
    <source>
        <dbReference type="PROSITE" id="PS51294"/>
    </source>
</evidence>
<dbReference type="PANTHER" id="PTHR43874">
    <property type="entry name" value="TWO-COMPONENT RESPONSE REGULATOR"/>
    <property type="match status" value="1"/>
</dbReference>
<comment type="caution">
    <text evidence="8">Lacks conserved residue(s) required for the propagation of feature annotation.</text>
</comment>
<dbReference type="SMART" id="SM00448">
    <property type="entry name" value="REC"/>
    <property type="match status" value="1"/>
</dbReference>
<evidence type="ECO:0000256" key="5">
    <source>
        <dbReference type="ARBA" id="ARBA00023159"/>
    </source>
</evidence>
<feature type="domain" description="Response regulatory" evidence="9">
    <location>
        <begin position="12"/>
        <end position="126"/>
    </location>
</feature>
<evidence type="ECO:0000256" key="1">
    <source>
        <dbReference type="ARBA" id="ARBA00004123"/>
    </source>
</evidence>
<evidence type="ECO:0000256" key="7">
    <source>
        <dbReference type="ARBA" id="ARBA00023242"/>
    </source>
</evidence>
<dbReference type="PROSITE" id="PS51294">
    <property type="entry name" value="HTH_MYB"/>
    <property type="match status" value="1"/>
</dbReference>
<evidence type="ECO:0000256" key="2">
    <source>
        <dbReference type="ARBA" id="ARBA00022553"/>
    </source>
</evidence>
<dbReference type="AlphaFoldDB" id="A0A834W9F4"/>
<evidence type="ECO:0000313" key="11">
    <source>
        <dbReference type="EMBL" id="KAF7808834.1"/>
    </source>
</evidence>
<dbReference type="GO" id="GO:0000160">
    <property type="term" value="P:phosphorelay signal transduction system"/>
    <property type="evidence" value="ECO:0007669"/>
    <property type="project" value="UniProtKB-KW"/>
</dbReference>
<dbReference type="GO" id="GO:0009736">
    <property type="term" value="P:cytokinin-activated signaling pathway"/>
    <property type="evidence" value="ECO:0007669"/>
    <property type="project" value="InterPro"/>
</dbReference>
<evidence type="ECO:0000256" key="8">
    <source>
        <dbReference type="PROSITE-ProRule" id="PRU00169"/>
    </source>
</evidence>
<sequence>MNCVPSFAQGFEILLVHNDTLSLINLSSMLENYSFKVTVTDEAKAAMSMISKHEGYFKLVMAKANMPDMDTLSFLQFLHRKDIPVIFISSGEYNEVTWKALAKGSCYFLEEPILFQDLKYVWQHVYHRKLYSAKRTQKAKCLDKVHGIHDQRRCMQKDKRKKYQMNFDSNHLTAAMEEEEERRERSYYGYAEKKSRIVWTPELHQKFLDAIDALGNQNNIRPKAILEQMNVPELTARQVSSHLQKYKTQAQINQLVCNPPVSNFSNFDGRFQYYSPFQSQGYSGVGYPRSAYDKSGAEFGLGFPAPSSSLNESQNQMQFPAVVETSTSAYELPFPTAMANYGSQNLGAVVGQPMTDDASMHQNQPMMTAYDSTMQMLEEDCNQYESSPNGLLPNQVDEYTEMLRNILLGDSPNPQQTHF</sequence>
<evidence type="ECO:0000259" key="9">
    <source>
        <dbReference type="PROSITE" id="PS50110"/>
    </source>
</evidence>
<keyword evidence="6" id="KW-0804">Transcription</keyword>
<dbReference type="FunFam" id="1.10.10.60:FF:000007">
    <property type="entry name" value="Two-component response regulator"/>
    <property type="match status" value="1"/>
</dbReference>